<feature type="domain" description="DNL-type" evidence="6">
    <location>
        <begin position="68"/>
        <end position="164"/>
    </location>
</feature>
<evidence type="ECO:0000313" key="7">
    <source>
        <dbReference type="EMBL" id="JAS05524.1"/>
    </source>
</evidence>
<evidence type="ECO:0000256" key="3">
    <source>
        <dbReference type="ARBA" id="ARBA00022833"/>
    </source>
</evidence>
<proteinExistence type="predicted"/>
<protein>
    <recommendedName>
        <fullName evidence="6">DNL-type domain-containing protein</fullName>
    </recommendedName>
</protein>
<evidence type="ECO:0000256" key="5">
    <source>
        <dbReference type="SAM" id="SignalP"/>
    </source>
</evidence>
<evidence type="ECO:0000313" key="8">
    <source>
        <dbReference type="EMBL" id="JAS17923.1"/>
    </source>
</evidence>
<dbReference type="GO" id="GO:0050821">
    <property type="term" value="P:protein stabilization"/>
    <property type="evidence" value="ECO:0007669"/>
    <property type="project" value="TreeGrafter"/>
</dbReference>
<keyword evidence="2 4" id="KW-0863">Zinc-finger</keyword>
<dbReference type="GO" id="GO:0051087">
    <property type="term" value="F:protein-folding chaperone binding"/>
    <property type="evidence" value="ECO:0007669"/>
    <property type="project" value="TreeGrafter"/>
</dbReference>
<evidence type="ECO:0000313" key="10">
    <source>
        <dbReference type="EMBL" id="JAS29915.1"/>
    </source>
</evidence>
<dbReference type="AlphaFoldDB" id="A0A1B6BWW1"/>
<evidence type="ECO:0000313" key="9">
    <source>
        <dbReference type="EMBL" id="JAS22206.1"/>
    </source>
</evidence>
<keyword evidence="1" id="KW-0479">Metal-binding</keyword>
<evidence type="ECO:0000259" key="6">
    <source>
        <dbReference type="PROSITE" id="PS51501"/>
    </source>
</evidence>
<evidence type="ECO:0000256" key="2">
    <source>
        <dbReference type="ARBA" id="ARBA00022771"/>
    </source>
</evidence>
<dbReference type="GO" id="GO:0005739">
    <property type="term" value="C:mitochondrion"/>
    <property type="evidence" value="ECO:0007669"/>
    <property type="project" value="TreeGrafter"/>
</dbReference>
<keyword evidence="5" id="KW-0732">Signal</keyword>
<dbReference type="EMBL" id="GEDC01019375">
    <property type="protein sequence ID" value="JAS17923.1"/>
    <property type="molecule type" value="Transcribed_RNA"/>
</dbReference>
<feature type="signal peptide" evidence="5">
    <location>
        <begin position="1"/>
        <end position="17"/>
    </location>
</feature>
<keyword evidence="3" id="KW-0862">Zinc</keyword>
<accession>A0A1B6BWW1</accession>
<dbReference type="GO" id="GO:0008270">
    <property type="term" value="F:zinc ion binding"/>
    <property type="evidence" value="ECO:0007669"/>
    <property type="project" value="UniProtKB-KW"/>
</dbReference>
<dbReference type="PROSITE" id="PS51501">
    <property type="entry name" value="ZF_DNL"/>
    <property type="match status" value="1"/>
</dbReference>
<reference evidence="7" key="1">
    <citation type="submission" date="2015-12" db="EMBL/GenBank/DDBJ databases">
        <title>De novo transcriptome assembly of four potential Pierce s Disease insect vectors from Arizona vineyards.</title>
        <authorList>
            <person name="Tassone E.E."/>
        </authorList>
    </citation>
    <scope>NUCLEOTIDE SEQUENCE</scope>
</reference>
<dbReference type="EMBL" id="GEDC01031774">
    <property type="protein sequence ID" value="JAS05524.1"/>
    <property type="molecule type" value="Transcribed_RNA"/>
</dbReference>
<dbReference type="GO" id="GO:0030150">
    <property type="term" value="P:protein import into mitochondrial matrix"/>
    <property type="evidence" value="ECO:0007669"/>
    <property type="project" value="TreeGrafter"/>
</dbReference>
<name>A0A1B6BWW1_9HEMI</name>
<dbReference type="EMBL" id="GEDC01007383">
    <property type="protein sequence ID" value="JAS29915.1"/>
    <property type="molecule type" value="Transcribed_RNA"/>
</dbReference>
<dbReference type="InterPro" id="IPR024158">
    <property type="entry name" value="Mt_import_TIM15"/>
</dbReference>
<dbReference type="PANTHER" id="PTHR20922">
    <property type="entry name" value="DNL-TYPE ZINC FINGER PROTEIN"/>
    <property type="match status" value="1"/>
</dbReference>
<dbReference type="InterPro" id="IPR007853">
    <property type="entry name" value="Znf_DNL-typ"/>
</dbReference>
<dbReference type="Pfam" id="PF05180">
    <property type="entry name" value="zf-DNL"/>
    <property type="match status" value="1"/>
</dbReference>
<gene>
    <name evidence="8" type="ORF">g.42382</name>
    <name evidence="7" type="ORF">g.42384</name>
    <name evidence="9" type="ORF">g.42386</name>
    <name evidence="10" type="ORF">g.42388</name>
</gene>
<organism evidence="7">
    <name type="scientific">Clastoptera arizonana</name>
    <name type="common">Arizona spittle bug</name>
    <dbReference type="NCBI Taxonomy" id="38151"/>
    <lineage>
        <taxon>Eukaryota</taxon>
        <taxon>Metazoa</taxon>
        <taxon>Ecdysozoa</taxon>
        <taxon>Arthropoda</taxon>
        <taxon>Hexapoda</taxon>
        <taxon>Insecta</taxon>
        <taxon>Pterygota</taxon>
        <taxon>Neoptera</taxon>
        <taxon>Paraneoptera</taxon>
        <taxon>Hemiptera</taxon>
        <taxon>Auchenorrhyncha</taxon>
        <taxon>Cercopoidea</taxon>
        <taxon>Clastopteridae</taxon>
        <taxon>Clastoptera</taxon>
    </lineage>
</organism>
<evidence type="ECO:0000256" key="4">
    <source>
        <dbReference type="PROSITE-ProRule" id="PRU00834"/>
    </source>
</evidence>
<dbReference type="EMBL" id="GEDC01015092">
    <property type="protein sequence ID" value="JAS22206.1"/>
    <property type="molecule type" value="Transcribed_RNA"/>
</dbReference>
<feature type="chain" id="PRO_5008579918" description="DNL-type domain-containing protein" evidence="5">
    <location>
        <begin position="18"/>
        <end position="165"/>
    </location>
</feature>
<evidence type="ECO:0000256" key="1">
    <source>
        <dbReference type="ARBA" id="ARBA00022723"/>
    </source>
</evidence>
<dbReference type="PANTHER" id="PTHR20922:SF13">
    <property type="entry name" value="DNL-TYPE ZINC FINGER PROTEIN"/>
    <property type="match status" value="1"/>
</dbReference>
<sequence length="165" mass="19006">MIRFICLLALQRQFSCARKTTTIKPCLQKFNKFFEYMPKVYSDPTINVNRLFSTSQFKLQNNETALGKIDTKLRLVFTCKKCNTRNDKLVSKLSYKKGIVIVRCDGCDNLHLIADNLGWFQNSQGKNIEEILASKGETVRKFLDPNEETIVDNKILQTTVQTNSK</sequence>
<dbReference type="GO" id="GO:0006457">
    <property type="term" value="P:protein folding"/>
    <property type="evidence" value="ECO:0007669"/>
    <property type="project" value="TreeGrafter"/>
</dbReference>